<feature type="compositionally biased region" description="Low complexity" evidence="1">
    <location>
        <begin position="156"/>
        <end position="171"/>
    </location>
</feature>
<protein>
    <recommendedName>
        <fullName evidence="2">SAM domain-containing protein</fullName>
    </recommendedName>
</protein>
<feature type="compositionally biased region" description="Pro residues" evidence="1">
    <location>
        <begin position="9"/>
        <end position="29"/>
    </location>
</feature>
<evidence type="ECO:0000313" key="4">
    <source>
        <dbReference type="Proteomes" id="UP001140011"/>
    </source>
</evidence>
<name>A0A9W8GWG3_9FUNG</name>
<reference evidence="3" key="1">
    <citation type="submission" date="2022-07" db="EMBL/GenBank/DDBJ databases">
        <title>Phylogenomic reconstructions and comparative analyses of Kickxellomycotina fungi.</title>
        <authorList>
            <person name="Reynolds N.K."/>
            <person name="Stajich J.E."/>
            <person name="Barry K."/>
            <person name="Grigoriev I.V."/>
            <person name="Crous P."/>
            <person name="Smith M.E."/>
        </authorList>
    </citation>
    <scope>NUCLEOTIDE SEQUENCE</scope>
    <source>
        <strain evidence="3">BCRC 34297</strain>
    </source>
</reference>
<dbReference type="Gene3D" id="1.10.150.50">
    <property type="entry name" value="Transcription Factor, Ets-1"/>
    <property type="match status" value="1"/>
</dbReference>
<dbReference type="InterPro" id="IPR013761">
    <property type="entry name" value="SAM/pointed_sf"/>
</dbReference>
<feature type="domain" description="SAM" evidence="2">
    <location>
        <begin position="55"/>
        <end position="121"/>
    </location>
</feature>
<feature type="region of interest" description="Disordered" evidence="1">
    <location>
        <begin position="1"/>
        <end position="44"/>
    </location>
</feature>
<evidence type="ECO:0000259" key="2">
    <source>
        <dbReference type="PROSITE" id="PS50105"/>
    </source>
</evidence>
<evidence type="ECO:0000313" key="3">
    <source>
        <dbReference type="EMBL" id="KAJ2752076.1"/>
    </source>
</evidence>
<feature type="region of interest" description="Disordered" evidence="1">
    <location>
        <begin position="131"/>
        <end position="250"/>
    </location>
</feature>
<sequence>MLTMTLSPSPAPPAPTTRQPPPPQLPHSPPDTTCTPTPTSQASEALPLPADAQRWSVDDVHRWAAGQPLLAPVASVLRQHAVDGHVLLHYVTNTILGEELGIAAFGTRVHILEAIEMLRWSLAKDNPQAKACARARSLSPASSPQPSDSHSHSHSRSASPASERAASSTSPGPGHGGKRSASRIADAEKKRLKRAEMKKNPALYAEYLQKERERNARRRERLRAERGRSNSGGTAADLGSYAKPYYTGIR</sequence>
<dbReference type="AlphaFoldDB" id="A0A9W8GWG3"/>
<proteinExistence type="predicted"/>
<dbReference type="Proteomes" id="UP001140011">
    <property type="component" value="Unassembled WGS sequence"/>
</dbReference>
<feature type="compositionally biased region" description="Low complexity" evidence="1">
    <location>
        <begin position="131"/>
        <end position="148"/>
    </location>
</feature>
<evidence type="ECO:0000256" key="1">
    <source>
        <dbReference type="SAM" id="MobiDB-lite"/>
    </source>
</evidence>
<accession>A0A9W8GWG3</accession>
<dbReference type="Pfam" id="PF07647">
    <property type="entry name" value="SAM_2"/>
    <property type="match status" value="1"/>
</dbReference>
<feature type="compositionally biased region" description="Low complexity" evidence="1">
    <location>
        <begin position="30"/>
        <end position="39"/>
    </location>
</feature>
<organism evidence="3 4">
    <name type="scientific">Coemansia pectinata</name>
    <dbReference type="NCBI Taxonomy" id="1052879"/>
    <lineage>
        <taxon>Eukaryota</taxon>
        <taxon>Fungi</taxon>
        <taxon>Fungi incertae sedis</taxon>
        <taxon>Zoopagomycota</taxon>
        <taxon>Kickxellomycotina</taxon>
        <taxon>Kickxellomycetes</taxon>
        <taxon>Kickxellales</taxon>
        <taxon>Kickxellaceae</taxon>
        <taxon>Coemansia</taxon>
    </lineage>
</organism>
<dbReference type="InterPro" id="IPR001660">
    <property type="entry name" value="SAM"/>
</dbReference>
<comment type="caution">
    <text evidence="3">The sequence shown here is derived from an EMBL/GenBank/DDBJ whole genome shotgun (WGS) entry which is preliminary data.</text>
</comment>
<feature type="compositionally biased region" description="Basic and acidic residues" evidence="1">
    <location>
        <begin position="185"/>
        <end position="199"/>
    </location>
</feature>
<dbReference type="SUPFAM" id="SSF47769">
    <property type="entry name" value="SAM/Pointed domain"/>
    <property type="match status" value="1"/>
</dbReference>
<dbReference type="EMBL" id="JANBUH010000324">
    <property type="protein sequence ID" value="KAJ2752076.1"/>
    <property type="molecule type" value="Genomic_DNA"/>
</dbReference>
<keyword evidence="4" id="KW-1185">Reference proteome</keyword>
<dbReference type="PROSITE" id="PS50105">
    <property type="entry name" value="SAM_DOMAIN"/>
    <property type="match status" value="1"/>
</dbReference>
<dbReference type="OrthoDB" id="73680at2759"/>
<gene>
    <name evidence="3" type="ORF">GGI19_004059</name>
</gene>